<sequence length="209" mass="23028">MKQFNVGILLFDMVDALDFAGPYEVFNLTTYNEEDVKRLFMSKLLIEEKPFKVTTVSKDGEEVMIHNGLVVKPDCAFNNAPLFDIVVIPGGPFKAITTVNSDEKIIKWIAQQSGQALITSVCTGAFFLAKAGLLDNKNATTNRAALALMERSYPNTRVVQDVKYVDEEDVITAAGISAGINMSLHVVKKYLGDEASNRTARTIEFVPNT</sequence>
<comment type="caution">
    <text evidence="2">The sequence shown here is derived from an EMBL/GenBank/DDBJ whole genome shotgun (WGS) entry which is preliminary data.</text>
</comment>
<dbReference type="SUPFAM" id="SSF52317">
    <property type="entry name" value="Class I glutamine amidotransferase-like"/>
    <property type="match status" value="1"/>
</dbReference>
<dbReference type="PANTHER" id="PTHR43130:SF14">
    <property type="entry name" value="DJ-1_PFPI DOMAIN-CONTAINING PROTEIN"/>
    <property type="match status" value="1"/>
</dbReference>
<dbReference type="Pfam" id="PF01965">
    <property type="entry name" value="DJ-1_PfpI"/>
    <property type="match status" value="1"/>
</dbReference>
<dbReference type="CDD" id="cd03139">
    <property type="entry name" value="GATase1_PfpI_2"/>
    <property type="match status" value="1"/>
</dbReference>
<dbReference type="PANTHER" id="PTHR43130">
    <property type="entry name" value="ARAC-FAMILY TRANSCRIPTIONAL REGULATOR"/>
    <property type="match status" value="1"/>
</dbReference>
<dbReference type="AlphaFoldDB" id="A0A3M7TSS4"/>
<dbReference type="GO" id="GO:0006355">
    <property type="term" value="P:regulation of DNA-templated transcription"/>
    <property type="evidence" value="ECO:0007669"/>
    <property type="project" value="TreeGrafter"/>
</dbReference>
<dbReference type="Proteomes" id="UP000278746">
    <property type="component" value="Unassembled WGS sequence"/>
</dbReference>
<gene>
    <name evidence="2" type="ORF">EBO34_00870</name>
</gene>
<dbReference type="Gene3D" id="3.40.50.880">
    <property type="match status" value="1"/>
</dbReference>
<dbReference type="EMBL" id="RHIB01000001">
    <property type="protein sequence ID" value="RNA68557.1"/>
    <property type="molecule type" value="Genomic_DNA"/>
</dbReference>
<reference evidence="2 3" key="1">
    <citation type="submission" date="2018-10" db="EMBL/GenBank/DDBJ databases">
        <title>Bacillus Keqinensis sp. nov., a moderately halophilic bacterium isolated from a saline-alkaline lake.</title>
        <authorList>
            <person name="Wang H."/>
        </authorList>
    </citation>
    <scope>NUCLEOTIDE SEQUENCE [LARGE SCALE GENOMIC DNA]</scope>
    <source>
        <strain evidence="2 3">KQ-3</strain>
    </source>
</reference>
<proteinExistence type="predicted"/>
<evidence type="ECO:0000259" key="1">
    <source>
        <dbReference type="Pfam" id="PF01965"/>
    </source>
</evidence>
<dbReference type="InterPro" id="IPR002818">
    <property type="entry name" value="DJ-1/PfpI"/>
</dbReference>
<name>A0A3M7TSS4_9BACI</name>
<accession>A0A3M7TSS4</accession>
<evidence type="ECO:0000313" key="2">
    <source>
        <dbReference type="EMBL" id="RNA68557.1"/>
    </source>
</evidence>
<evidence type="ECO:0000313" key="3">
    <source>
        <dbReference type="Proteomes" id="UP000278746"/>
    </source>
</evidence>
<keyword evidence="3" id="KW-1185">Reference proteome</keyword>
<protein>
    <submittedName>
        <fullName evidence="2">DJ-1/PfpI family protein</fullName>
    </submittedName>
</protein>
<organism evidence="2 3">
    <name type="scientific">Alteribacter keqinensis</name>
    <dbReference type="NCBI Taxonomy" id="2483800"/>
    <lineage>
        <taxon>Bacteria</taxon>
        <taxon>Bacillati</taxon>
        <taxon>Bacillota</taxon>
        <taxon>Bacilli</taxon>
        <taxon>Bacillales</taxon>
        <taxon>Bacillaceae</taxon>
        <taxon>Alteribacter</taxon>
    </lineage>
</organism>
<feature type="domain" description="DJ-1/PfpI" evidence="1">
    <location>
        <begin position="7"/>
        <end position="188"/>
    </location>
</feature>
<dbReference type="OrthoDB" id="6382410at2"/>
<dbReference type="InterPro" id="IPR029062">
    <property type="entry name" value="Class_I_gatase-like"/>
</dbReference>
<dbReference type="InterPro" id="IPR052158">
    <property type="entry name" value="INH-QAR"/>
</dbReference>